<dbReference type="Proteomes" id="UP000028492">
    <property type="component" value="Chromosome"/>
</dbReference>
<gene>
    <name evidence="2" type="ORF">AJAP_08080</name>
</gene>
<keyword evidence="3" id="KW-1185">Reference proteome</keyword>
<organism evidence="2 3">
    <name type="scientific">Amycolatopsis japonica</name>
    <dbReference type="NCBI Taxonomy" id="208439"/>
    <lineage>
        <taxon>Bacteria</taxon>
        <taxon>Bacillati</taxon>
        <taxon>Actinomycetota</taxon>
        <taxon>Actinomycetes</taxon>
        <taxon>Pseudonocardiales</taxon>
        <taxon>Pseudonocardiaceae</taxon>
        <taxon>Amycolatopsis</taxon>
        <taxon>Amycolatopsis japonica group</taxon>
    </lineage>
</organism>
<feature type="transmembrane region" description="Helical" evidence="1">
    <location>
        <begin position="111"/>
        <end position="130"/>
    </location>
</feature>
<evidence type="ECO:0000256" key="1">
    <source>
        <dbReference type="SAM" id="Phobius"/>
    </source>
</evidence>
<keyword evidence="1" id="KW-1133">Transmembrane helix</keyword>
<dbReference type="RefSeq" id="WP_038509320.1">
    <property type="nucleotide sequence ID" value="NZ_CP008953.1"/>
</dbReference>
<dbReference type="HOGENOM" id="CLU_138495_0_0_11"/>
<reference evidence="2 3" key="1">
    <citation type="journal article" date="2014" name="J. Biotechnol.">
        <title>Complete genome sequence of the actinobacterium Amycolatopsis japonica MG417-CF17(T) (=DSM 44213T) producing (S,S)-N,N'-ethylenediaminedisuccinic acid.</title>
        <authorList>
            <person name="Stegmann E."/>
            <person name="Albersmeier A."/>
            <person name="Spohn M."/>
            <person name="Gert H."/>
            <person name="Weber T."/>
            <person name="Wohlleben W."/>
            <person name="Kalinowski J."/>
            <person name="Ruckert C."/>
        </authorList>
    </citation>
    <scope>NUCLEOTIDE SEQUENCE [LARGE SCALE GENOMIC DNA]</scope>
    <source>
        <strain evidence="3">MG417-CF17 (DSM 44213)</strain>
    </source>
</reference>
<evidence type="ECO:0000313" key="3">
    <source>
        <dbReference type="Proteomes" id="UP000028492"/>
    </source>
</evidence>
<keyword evidence="1" id="KW-0472">Membrane</keyword>
<feature type="transmembrane region" description="Helical" evidence="1">
    <location>
        <begin position="7"/>
        <end position="26"/>
    </location>
</feature>
<feature type="transmembrane region" description="Helical" evidence="1">
    <location>
        <begin position="82"/>
        <end position="99"/>
    </location>
</feature>
<sequence length="140" mass="15136">MQRTFTRVLLVVFGLIELPVGLWPLFSPEGFYRDFPGFRTGWVAMDGPFNEHLIQDFGGLNLALSAILIGAAVIGTTAVARLAALATFCFGLPHFLYHLGHVSHFEPVDQVLIIVTTALGAVLPVVLALIPSKRITPATP</sequence>
<protein>
    <submittedName>
        <fullName evidence="2">Conserved putative membrane protein</fullName>
    </submittedName>
</protein>
<dbReference type="EMBL" id="CP008953">
    <property type="protein sequence ID" value="AIG74523.1"/>
    <property type="molecule type" value="Genomic_DNA"/>
</dbReference>
<feature type="transmembrane region" description="Helical" evidence="1">
    <location>
        <begin position="57"/>
        <end position="75"/>
    </location>
</feature>
<dbReference type="STRING" id="208439.AJAP_08080"/>
<accession>A0A075UNR2</accession>
<evidence type="ECO:0000313" key="2">
    <source>
        <dbReference type="EMBL" id="AIG74523.1"/>
    </source>
</evidence>
<proteinExistence type="predicted"/>
<name>A0A075UNR2_9PSEU</name>
<dbReference type="KEGG" id="aja:AJAP_08080"/>
<dbReference type="AlphaFoldDB" id="A0A075UNR2"/>
<dbReference type="eggNOG" id="ENOG5033XQT">
    <property type="taxonomic scope" value="Bacteria"/>
</dbReference>
<keyword evidence="1" id="KW-0812">Transmembrane</keyword>